<keyword evidence="2" id="KW-1185">Reference proteome</keyword>
<protein>
    <submittedName>
        <fullName evidence="1">Murein biosynthesis integral membrane protein MurJ</fullName>
    </submittedName>
</protein>
<dbReference type="Proteomes" id="UP000594014">
    <property type="component" value="Chromosome"/>
</dbReference>
<accession>A0ACD1AEX3</accession>
<reference evidence="1" key="1">
    <citation type="submission" date="2019-08" db="EMBL/GenBank/DDBJ databases">
        <title>Genome sequence of Clostridiales bacterium MT110.</title>
        <authorList>
            <person name="Cao J."/>
        </authorList>
    </citation>
    <scope>NUCLEOTIDE SEQUENCE</scope>
    <source>
        <strain evidence="1">MT110</strain>
    </source>
</reference>
<evidence type="ECO:0000313" key="2">
    <source>
        <dbReference type="Proteomes" id="UP000594014"/>
    </source>
</evidence>
<gene>
    <name evidence="1" type="primary">murJ</name>
    <name evidence="1" type="ORF">FRZ06_17770</name>
</gene>
<name>A0ACD1AEX3_9FIRM</name>
<dbReference type="EMBL" id="CP042469">
    <property type="protein sequence ID" value="QOX65060.1"/>
    <property type="molecule type" value="Genomic_DNA"/>
</dbReference>
<proteinExistence type="predicted"/>
<evidence type="ECO:0000313" key="1">
    <source>
        <dbReference type="EMBL" id="QOX65060.1"/>
    </source>
</evidence>
<sequence>MRKLALTSAQTAIMMAILTLISKLIGFVREMVMANFFGTSFVTDAYAMAFTILTLLFGGIIAAISTAYMPLYSNIVVNRGKTEGDQFTSKVINLLFSLTALISLLGIFFSDQIISIFASGFVGETASLASYFIKVLFSYVIFSSAAGILESYLQYKGVFLPQIITGYLISICTIAAIIVSAYVSYYYLAFGLLIGYALRLVSILIIVKKNQFQYHFVTKPDQEFNKILRMAIPTYIGSSMLYINQFIDKTLASRLIEGSISALNYAWLLNGVIIGITITILSTIIYPKLTNANSLAQYDRFNAIIKKGMNIVLLIALPCSLGAMVYSQPIVRIVFERGAFDSTATAMTSSAFFYYSMGMLFMSANELITKAYYSIHDMKLPMIFAAITVIINISLCLVFLTFMDHSGLALATSIASFCNLILLSLGIRRKYPHIKLYDSKSKIIKTIIAAMVSVGASYAIYMLVGFLLIDTFIVNCTQLGLSVLSALIIYYVILKIYDFEELELLKSVFRRNN</sequence>
<organism evidence="1 2">
    <name type="scientific">Anoxybacterium hadale</name>
    <dbReference type="NCBI Taxonomy" id="3408580"/>
    <lineage>
        <taxon>Bacteria</taxon>
        <taxon>Bacillati</taxon>
        <taxon>Bacillota</taxon>
        <taxon>Clostridia</taxon>
        <taxon>Peptostreptococcales</taxon>
        <taxon>Anaerovoracaceae</taxon>
        <taxon>Anoxybacterium</taxon>
    </lineage>
</organism>